<dbReference type="RefSeq" id="WP_289724056.1">
    <property type="nucleotide sequence ID" value="NZ_JAUDUY010000002.1"/>
</dbReference>
<evidence type="ECO:0000313" key="4">
    <source>
        <dbReference type="Proteomes" id="UP001174839"/>
    </source>
</evidence>
<keyword evidence="2" id="KW-1133">Transmembrane helix</keyword>
<keyword evidence="4" id="KW-1185">Reference proteome</keyword>
<feature type="transmembrane region" description="Helical" evidence="2">
    <location>
        <begin position="7"/>
        <end position="25"/>
    </location>
</feature>
<accession>A0ABT7WCP3</accession>
<name>A0ABT7WCP3_9FLAO</name>
<keyword evidence="2" id="KW-0812">Transmembrane</keyword>
<keyword evidence="2" id="KW-0472">Membrane</keyword>
<feature type="region of interest" description="Disordered" evidence="1">
    <location>
        <begin position="33"/>
        <end position="52"/>
    </location>
</feature>
<evidence type="ECO:0000256" key="2">
    <source>
        <dbReference type="SAM" id="Phobius"/>
    </source>
</evidence>
<evidence type="ECO:0000256" key="1">
    <source>
        <dbReference type="SAM" id="MobiDB-lite"/>
    </source>
</evidence>
<dbReference type="EMBL" id="JAUDUY010000002">
    <property type="protein sequence ID" value="MDM9630687.1"/>
    <property type="molecule type" value="Genomic_DNA"/>
</dbReference>
<protein>
    <submittedName>
        <fullName evidence="3">Uncharacterized protein</fullName>
    </submittedName>
</protein>
<reference evidence="3" key="1">
    <citation type="submission" date="2023-06" db="EMBL/GenBank/DDBJ databases">
        <title>Robiginitalea aurantiacus sp. nov. and Algoriphagus sediminis sp. nov., isolated from coastal sediment.</title>
        <authorList>
            <person name="Zhou Z.Y."/>
            <person name="An J."/>
            <person name="Jia Y.W."/>
            <person name="Du Z.J."/>
        </authorList>
    </citation>
    <scope>NUCLEOTIDE SEQUENCE</scope>
    <source>
        <strain evidence="3">M39</strain>
    </source>
</reference>
<comment type="caution">
    <text evidence="3">The sequence shown here is derived from an EMBL/GenBank/DDBJ whole genome shotgun (WGS) entry which is preliminary data.</text>
</comment>
<evidence type="ECO:0000313" key="3">
    <source>
        <dbReference type="EMBL" id="MDM9630687.1"/>
    </source>
</evidence>
<gene>
    <name evidence="3" type="ORF">QU605_04350</name>
</gene>
<organism evidence="3 4">
    <name type="scientific">Robiginitalea aurantiaca</name>
    <dbReference type="NCBI Taxonomy" id="3056915"/>
    <lineage>
        <taxon>Bacteria</taxon>
        <taxon>Pseudomonadati</taxon>
        <taxon>Bacteroidota</taxon>
        <taxon>Flavobacteriia</taxon>
        <taxon>Flavobacteriales</taxon>
        <taxon>Flavobacteriaceae</taxon>
        <taxon>Robiginitalea</taxon>
    </lineage>
</organism>
<proteinExistence type="predicted"/>
<sequence length="52" mass="5593">MNLITKIILGLIALHLLLGFGWLIYKLMPGTPSKDDTPGGEGSKLPEEESSP</sequence>
<dbReference type="Proteomes" id="UP001174839">
    <property type="component" value="Unassembled WGS sequence"/>
</dbReference>